<evidence type="ECO:0000256" key="2">
    <source>
        <dbReference type="ARBA" id="ARBA00012980"/>
    </source>
</evidence>
<dbReference type="PANTHER" id="PTHR10344:SF4">
    <property type="entry name" value="UMP-CMP KINASE 2, MITOCHONDRIAL"/>
    <property type="match status" value="1"/>
</dbReference>
<dbReference type="RefSeq" id="WP_062383638.1">
    <property type="nucleotide sequence ID" value="NZ_CP014544.1"/>
</dbReference>
<evidence type="ECO:0000313" key="14">
    <source>
        <dbReference type="EMBL" id="AMO68521.1"/>
    </source>
</evidence>
<dbReference type="FunFam" id="3.40.50.300:FF:000225">
    <property type="entry name" value="Thymidylate kinase"/>
    <property type="match status" value="1"/>
</dbReference>
<keyword evidence="5 12" id="KW-0545">Nucleotide biosynthesis</keyword>
<evidence type="ECO:0000256" key="1">
    <source>
        <dbReference type="ARBA" id="ARBA00009776"/>
    </source>
</evidence>
<reference evidence="14 15" key="1">
    <citation type="submission" date="2015-12" db="EMBL/GenBank/DDBJ databases">
        <authorList>
            <person name="Shamseldin A."/>
            <person name="Moawad H."/>
            <person name="Abd El-Rahim W.M."/>
            <person name="Sadowsky M.J."/>
        </authorList>
    </citation>
    <scope>NUCLEOTIDE SEQUENCE [LARGE SCALE GENOMIC DNA]</scope>
    <source>
        <strain evidence="14 15">SM2</strain>
    </source>
</reference>
<keyword evidence="8 12" id="KW-0067">ATP-binding</keyword>
<protein>
    <recommendedName>
        <fullName evidence="3 12">Thymidylate kinase</fullName>
        <ecNumber evidence="2 12">2.7.4.9</ecNumber>
    </recommendedName>
    <alternativeName>
        <fullName evidence="9 12">dTMP kinase</fullName>
    </alternativeName>
</protein>
<dbReference type="EMBL" id="CP014544">
    <property type="protein sequence ID" value="AMO68521.1"/>
    <property type="molecule type" value="Genomic_DNA"/>
</dbReference>
<dbReference type="EC" id="2.7.4.9" evidence="2 12"/>
<dbReference type="GO" id="GO:0006227">
    <property type="term" value="P:dUDP biosynthetic process"/>
    <property type="evidence" value="ECO:0007669"/>
    <property type="project" value="TreeGrafter"/>
</dbReference>
<proteinExistence type="inferred from homology"/>
<dbReference type="Proteomes" id="UP000074119">
    <property type="component" value="Chromosome"/>
</dbReference>
<comment type="function">
    <text evidence="11 12">Phosphorylation of dTMP to form dTDP in both de novo and salvage pathways of dTTP synthesis.</text>
</comment>
<dbReference type="Gene3D" id="3.40.50.300">
    <property type="entry name" value="P-loop containing nucleotide triphosphate hydrolases"/>
    <property type="match status" value="1"/>
</dbReference>
<evidence type="ECO:0000256" key="3">
    <source>
        <dbReference type="ARBA" id="ARBA00017144"/>
    </source>
</evidence>
<evidence type="ECO:0000256" key="6">
    <source>
        <dbReference type="ARBA" id="ARBA00022741"/>
    </source>
</evidence>
<gene>
    <name evidence="12" type="primary">tmk</name>
    <name evidence="14" type="ORF">AZF00_09500</name>
</gene>
<evidence type="ECO:0000256" key="4">
    <source>
        <dbReference type="ARBA" id="ARBA00022679"/>
    </source>
</evidence>
<feature type="binding site" evidence="12">
    <location>
        <begin position="14"/>
        <end position="21"/>
    </location>
    <ligand>
        <name>ATP</name>
        <dbReference type="ChEBI" id="CHEBI:30616"/>
    </ligand>
</feature>
<accession>A0A127M5Q4</accession>
<dbReference type="NCBIfam" id="TIGR00041">
    <property type="entry name" value="DTMP_kinase"/>
    <property type="match status" value="1"/>
</dbReference>
<organism evidence="14 15">
    <name type="scientific">Zhongshania aliphaticivorans</name>
    <dbReference type="NCBI Taxonomy" id="1470434"/>
    <lineage>
        <taxon>Bacteria</taxon>
        <taxon>Pseudomonadati</taxon>
        <taxon>Pseudomonadota</taxon>
        <taxon>Gammaproteobacteria</taxon>
        <taxon>Cellvibrionales</taxon>
        <taxon>Spongiibacteraceae</taxon>
        <taxon>Zhongshania</taxon>
    </lineage>
</organism>
<sequence>MNTPAKGRFITVEGTEGVGKSTNIAFICQLLDAAGIPYIVSREPGGTPLAEEIRNTLVVPREETMCELTELLLVFAARAQHINQVIVPALARGEWVLCDRFTDATFAYQGWGRGLSTDVIASLETMVQGVLRPDCTVLLDAPVDVGMARASERGDLDRFEQEKHDFFEKVREGYLARVAAEPQRFKLIDASADLASVQGDIAAALKPQLAAYQVAANV</sequence>
<dbReference type="InterPro" id="IPR027417">
    <property type="entry name" value="P-loop_NTPase"/>
</dbReference>
<dbReference type="GO" id="GO:0006233">
    <property type="term" value="P:dTDP biosynthetic process"/>
    <property type="evidence" value="ECO:0007669"/>
    <property type="project" value="InterPro"/>
</dbReference>
<comment type="similarity">
    <text evidence="1 12">Belongs to the thymidylate kinase family.</text>
</comment>
<dbReference type="GO" id="GO:0005524">
    <property type="term" value="F:ATP binding"/>
    <property type="evidence" value="ECO:0007669"/>
    <property type="project" value="UniProtKB-UniRule"/>
</dbReference>
<evidence type="ECO:0000256" key="7">
    <source>
        <dbReference type="ARBA" id="ARBA00022777"/>
    </source>
</evidence>
<evidence type="ECO:0000256" key="10">
    <source>
        <dbReference type="ARBA" id="ARBA00048743"/>
    </source>
</evidence>
<dbReference type="STRING" id="1470434.AZF00_09500"/>
<dbReference type="PANTHER" id="PTHR10344">
    <property type="entry name" value="THYMIDYLATE KINASE"/>
    <property type="match status" value="1"/>
</dbReference>
<dbReference type="KEGG" id="zal:AZF00_09500"/>
<evidence type="ECO:0000256" key="9">
    <source>
        <dbReference type="ARBA" id="ARBA00029962"/>
    </source>
</evidence>
<keyword evidence="6 12" id="KW-0547">Nucleotide-binding</keyword>
<dbReference type="InterPro" id="IPR018094">
    <property type="entry name" value="Thymidylate_kinase"/>
</dbReference>
<keyword evidence="4 12" id="KW-0808">Transferase</keyword>
<evidence type="ECO:0000256" key="8">
    <source>
        <dbReference type="ARBA" id="ARBA00022840"/>
    </source>
</evidence>
<feature type="domain" description="Thymidylate kinase-like" evidence="13">
    <location>
        <begin position="12"/>
        <end position="201"/>
    </location>
</feature>
<dbReference type="InterPro" id="IPR039430">
    <property type="entry name" value="Thymidylate_kin-like_dom"/>
</dbReference>
<evidence type="ECO:0000256" key="12">
    <source>
        <dbReference type="HAMAP-Rule" id="MF_00165"/>
    </source>
</evidence>
<dbReference type="GO" id="GO:0006235">
    <property type="term" value="P:dTTP biosynthetic process"/>
    <property type="evidence" value="ECO:0007669"/>
    <property type="project" value="UniProtKB-UniRule"/>
</dbReference>
<evidence type="ECO:0000313" key="15">
    <source>
        <dbReference type="Proteomes" id="UP000074119"/>
    </source>
</evidence>
<comment type="catalytic activity">
    <reaction evidence="10 12">
        <text>dTMP + ATP = dTDP + ADP</text>
        <dbReference type="Rhea" id="RHEA:13517"/>
        <dbReference type="ChEBI" id="CHEBI:30616"/>
        <dbReference type="ChEBI" id="CHEBI:58369"/>
        <dbReference type="ChEBI" id="CHEBI:63528"/>
        <dbReference type="ChEBI" id="CHEBI:456216"/>
        <dbReference type="EC" id="2.7.4.9"/>
    </reaction>
</comment>
<evidence type="ECO:0000256" key="5">
    <source>
        <dbReference type="ARBA" id="ARBA00022727"/>
    </source>
</evidence>
<dbReference type="AlphaFoldDB" id="A0A127M5Q4"/>
<keyword evidence="7 12" id="KW-0418">Kinase</keyword>
<dbReference type="SUPFAM" id="SSF52540">
    <property type="entry name" value="P-loop containing nucleoside triphosphate hydrolases"/>
    <property type="match status" value="1"/>
</dbReference>
<dbReference type="GO" id="GO:0004798">
    <property type="term" value="F:dTMP kinase activity"/>
    <property type="evidence" value="ECO:0007669"/>
    <property type="project" value="UniProtKB-UniRule"/>
</dbReference>
<evidence type="ECO:0000259" key="13">
    <source>
        <dbReference type="Pfam" id="PF02223"/>
    </source>
</evidence>
<evidence type="ECO:0000256" key="11">
    <source>
        <dbReference type="ARBA" id="ARBA00057735"/>
    </source>
</evidence>
<name>A0A127M5Q4_9GAMM</name>
<dbReference type="CDD" id="cd01672">
    <property type="entry name" value="TMPK"/>
    <property type="match status" value="1"/>
</dbReference>
<dbReference type="Pfam" id="PF02223">
    <property type="entry name" value="Thymidylate_kin"/>
    <property type="match status" value="1"/>
</dbReference>
<dbReference type="GO" id="GO:0005829">
    <property type="term" value="C:cytosol"/>
    <property type="evidence" value="ECO:0007669"/>
    <property type="project" value="TreeGrafter"/>
</dbReference>
<dbReference type="HAMAP" id="MF_00165">
    <property type="entry name" value="Thymidylate_kinase"/>
    <property type="match status" value="1"/>
</dbReference>